<protein>
    <submittedName>
        <fullName evidence="1">Uncharacterized protein</fullName>
    </submittedName>
</protein>
<accession>A0A2J7TJ89</accession>
<dbReference type="EMBL" id="PDZR01000004">
    <property type="protein sequence ID" value="PNG26841.1"/>
    <property type="molecule type" value="Genomic_DNA"/>
</dbReference>
<sequence length="74" mass="8072">MCDLANERNRINQILMTAAAAWAAEDPQKSGDLIARCVSALEAVYVGSCVEECLRRRAEDWVAAFAEEAERAAA</sequence>
<comment type="caution">
    <text evidence="1">The sequence shown here is derived from an EMBL/GenBank/DDBJ whole genome shotgun (WGS) entry which is preliminary data.</text>
</comment>
<proteinExistence type="predicted"/>
<dbReference type="AlphaFoldDB" id="A0A2J7TJ89"/>
<evidence type="ECO:0000313" key="2">
    <source>
        <dbReference type="Proteomes" id="UP000236286"/>
    </source>
</evidence>
<organism evidence="1 2">
    <name type="scientific">Methylocella silvestris</name>
    <dbReference type="NCBI Taxonomy" id="199596"/>
    <lineage>
        <taxon>Bacteria</taxon>
        <taxon>Pseudomonadati</taxon>
        <taxon>Pseudomonadota</taxon>
        <taxon>Alphaproteobacteria</taxon>
        <taxon>Hyphomicrobiales</taxon>
        <taxon>Beijerinckiaceae</taxon>
        <taxon>Methylocella</taxon>
    </lineage>
</organism>
<dbReference type="Proteomes" id="UP000236286">
    <property type="component" value="Unassembled WGS sequence"/>
</dbReference>
<gene>
    <name evidence="1" type="ORF">CR492_05835</name>
</gene>
<evidence type="ECO:0000313" key="1">
    <source>
        <dbReference type="EMBL" id="PNG26841.1"/>
    </source>
</evidence>
<reference evidence="1 2" key="1">
    <citation type="submission" date="2017-10" db="EMBL/GenBank/DDBJ databases">
        <title>Genome announcement of Methylocella silvestris TVC from permafrost.</title>
        <authorList>
            <person name="Wang J."/>
            <person name="Geng K."/>
            <person name="Ul-Haque F."/>
            <person name="Crombie A.T."/>
            <person name="Street L.E."/>
            <person name="Wookey P.A."/>
            <person name="Murrell J.C."/>
            <person name="Pratscher J."/>
        </authorList>
    </citation>
    <scope>NUCLEOTIDE SEQUENCE [LARGE SCALE GENOMIC DNA]</scope>
    <source>
        <strain evidence="1 2">TVC</strain>
    </source>
</reference>
<name>A0A2J7TJ89_METSI</name>